<sequence length="94" mass="10470">MTASRNIQLVFWLNLGFAMIEIIFAYLFFSGSVWADAIHNFGDALAIGLSAWLDCYAHRPKDNQFTIGNHSFRLLSALLTGLVLIGGVGWCRPH</sequence>
<evidence type="ECO:0000256" key="1">
    <source>
        <dbReference type="ARBA" id="ARBA00004141"/>
    </source>
</evidence>
<evidence type="ECO:0000313" key="7">
    <source>
        <dbReference type="EMBL" id="SQF66074.1"/>
    </source>
</evidence>
<evidence type="ECO:0000256" key="2">
    <source>
        <dbReference type="ARBA" id="ARBA00022692"/>
    </source>
</evidence>
<keyword evidence="4 5" id="KW-0472">Membrane</keyword>
<dbReference type="GO" id="GO:0016020">
    <property type="term" value="C:membrane"/>
    <property type="evidence" value="ECO:0007669"/>
    <property type="project" value="UniProtKB-SubCell"/>
</dbReference>
<keyword evidence="2 5" id="KW-0812">Transmembrane</keyword>
<feature type="transmembrane region" description="Helical" evidence="5">
    <location>
        <begin position="72"/>
        <end position="91"/>
    </location>
</feature>
<evidence type="ECO:0000256" key="4">
    <source>
        <dbReference type="ARBA" id="ARBA00023136"/>
    </source>
</evidence>
<dbReference type="Proteomes" id="UP000249571">
    <property type="component" value="Chromosome 1"/>
</dbReference>
<keyword evidence="3 5" id="KW-1133">Transmembrane helix</keyword>
<feature type="transmembrane region" description="Helical" evidence="5">
    <location>
        <begin position="9"/>
        <end position="29"/>
    </location>
</feature>
<dbReference type="EMBL" id="LS483361">
    <property type="protein sequence ID" value="SQF66074.1"/>
    <property type="molecule type" value="Genomic_DNA"/>
</dbReference>
<evidence type="ECO:0000256" key="5">
    <source>
        <dbReference type="SAM" id="Phobius"/>
    </source>
</evidence>
<accession>A0A9X8SXJ6</accession>
<dbReference type="InterPro" id="IPR027469">
    <property type="entry name" value="Cation_efflux_TMD_sf"/>
</dbReference>
<feature type="domain" description="Cation efflux protein transmembrane" evidence="6">
    <location>
        <begin position="8"/>
        <end position="89"/>
    </location>
</feature>
<dbReference type="AlphaFoldDB" id="A0A9X8SXJ6"/>
<dbReference type="InterPro" id="IPR058533">
    <property type="entry name" value="Cation_efflux_TM"/>
</dbReference>
<evidence type="ECO:0000256" key="3">
    <source>
        <dbReference type="ARBA" id="ARBA00022989"/>
    </source>
</evidence>
<dbReference type="GO" id="GO:0008324">
    <property type="term" value="F:monoatomic cation transmembrane transporter activity"/>
    <property type="evidence" value="ECO:0007669"/>
    <property type="project" value="InterPro"/>
</dbReference>
<protein>
    <submittedName>
        <fullName evidence="7">Cation diffusion facilitator transporter family protein</fullName>
    </submittedName>
</protein>
<proteinExistence type="predicted"/>
<reference evidence="7 8" key="1">
    <citation type="submission" date="2018-06" db="EMBL/GenBank/DDBJ databases">
        <authorList>
            <consortium name="Pathogen Informatics"/>
            <person name="Doyle S."/>
        </authorList>
    </citation>
    <scope>NUCLEOTIDE SEQUENCE [LARGE SCALE GENOMIC DNA]</scope>
    <source>
        <strain evidence="7 8">NCTC6179</strain>
    </source>
</reference>
<evidence type="ECO:0000259" key="6">
    <source>
        <dbReference type="Pfam" id="PF01545"/>
    </source>
</evidence>
<comment type="subcellular location">
    <subcellularLocation>
        <location evidence="1">Membrane</location>
        <topology evidence="1">Multi-pass membrane protein</topology>
    </subcellularLocation>
</comment>
<gene>
    <name evidence="7" type="primary">czcD_1</name>
    <name evidence="7" type="ORF">NCTC6179_00214</name>
</gene>
<name>A0A9X8SXJ6_STREQ</name>
<dbReference type="SUPFAM" id="SSF161111">
    <property type="entry name" value="Cation efflux protein transmembrane domain-like"/>
    <property type="match status" value="1"/>
</dbReference>
<organism evidence="7 8">
    <name type="scientific">Streptococcus dysgalactiae subsp. equisimilis</name>
    <name type="common">Streptococcus equisimilis</name>
    <dbReference type="NCBI Taxonomy" id="119602"/>
    <lineage>
        <taxon>Bacteria</taxon>
        <taxon>Bacillati</taxon>
        <taxon>Bacillota</taxon>
        <taxon>Bacilli</taxon>
        <taxon>Lactobacillales</taxon>
        <taxon>Streptococcaceae</taxon>
        <taxon>Streptococcus</taxon>
    </lineage>
</organism>
<dbReference type="Gene3D" id="1.20.1510.10">
    <property type="entry name" value="Cation efflux protein transmembrane domain"/>
    <property type="match status" value="1"/>
</dbReference>
<dbReference type="RefSeq" id="WP_231871995.1">
    <property type="nucleotide sequence ID" value="NZ_LR134316.1"/>
</dbReference>
<evidence type="ECO:0000313" key="8">
    <source>
        <dbReference type="Proteomes" id="UP000249571"/>
    </source>
</evidence>
<dbReference type="Pfam" id="PF01545">
    <property type="entry name" value="Cation_efflux"/>
    <property type="match status" value="1"/>
</dbReference>